<sequence>MKETPDYILFAQHGWADTEAAIAEMAQTLATPQTLVITPNLGWWKTWWRIKPLIKQVEGIATEIIAKYPQTPIRIIGYSLGGLIWVELLKQHPEWWSQVESFVLVASPIGGVDLARNFTFLGMGVGIAGAMLENRRQMAESIAKVIPTLVIAGDIGGGTDGAVTLDETKVPGANFFYLPTLSHPTLKNHPAVAEVIRDFWQNPVIIDG</sequence>
<dbReference type="eggNOG" id="COG1075">
    <property type="taxonomic scope" value="Bacteria"/>
</dbReference>
<dbReference type="STRING" id="118168.MC7420_5810"/>
<evidence type="ECO:0008006" key="3">
    <source>
        <dbReference type="Google" id="ProtNLM"/>
    </source>
</evidence>
<reference evidence="1 2" key="1">
    <citation type="submission" date="2008-07" db="EMBL/GenBank/DDBJ databases">
        <authorList>
            <person name="Tandeau de Marsac N."/>
            <person name="Ferriera S."/>
            <person name="Johnson J."/>
            <person name="Kravitz S."/>
            <person name="Beeson K."/>
            <person name="Sutton G."/>
            <person name="Rogers Y.-H."/>
            <person name="Friedman R."/>
            <person name="Frazier M."/>
            <person name="Venter J.C."/>
        </authorList>
    </citation>
    <scope>NUCLEOTIDE SEQUENCE [LARGE SCALE GENOMIC DNA]</scope>
    <source>
        <strain evidence="1 2">PCC 7420</strain>
    </source>
</reference>
<dbReference type="OrthoDB" id="528836at2"/>
<accession>B4VW44</accession>
<dbReference type="Proteomes" id="UP000003835">
    <property type="component" value="Unassembled WGS sequence"/>
</dbReference>
<dbReference type="AlphaFoldDB" id="B4VW44"/>
<dbReference type="InterPro" id="IPR029058">
    <property type="entry name" value="AB_hydrolase_fold"/>
</dbReference>
<name>B4VW44_9CYAN</name>
<protein>
    <recommendedName>
        <fullName evidence="3">Serine aminopeptidase S33 domain-containing protein</fullName>
    </recommendedName>
</protein>
<evidence type="ECO:0000313" key="2">
    <source>
        <dbReference type="Proteomes" id="UP000003835"/>
    </source>
</evidence>
<organism evidence="1 2">
    <name type="scientific">Coleofasciculus chthonoplastes PCC 7420</name>
    <dbReference type="NCBI Taxonomy" id="118168"/>
    <lineage>
        <taxon>Bacteria</taxon>
        <taxon>Bacillati</taxon>
        <taxon>Cyanobacteriota</taxon>
        <taxon>Cyanophyceae</taxon>
        <taxon>Coleofasciculales</taxon>
        <taxon>Coleofasciculaceae</taxon>
        <taxon>Coleofasciculus</taxon>
    </lineage>
</organism>
<keyword evidence="2" id="KW-1185">Reference proteome</keyword>
<dbReference type="HOGENOM" id="CLU_079308_0_0_3"/>
<dbReference type="Gene3D" id="3.40.50.1820">
    <property type="entry name" value="alpha/beta hydrolase"/>
    <property type="match status" value="1"/>
</dbReference>
<dbReference type="RefSeq" id="WP_006102693.1">
    <property type="nucleotide sequence ID" value="NZ_DS989855.1"/>
</dbReference>
<proteinExistence type="predicted"/>
<evidence type="ECO:0000313" key="1">
    <source>
        <dbReference type="EMBL" id="EDX73930.1"/>
    </source>
</evidence>
<dbReference type="PANTHER" id="PTHR37946">
    <property type="entry name" value="SLL1969 PROTEIN"/>
    <property type="match status" value="1"/>
</dbReference>
<dbReference type="EMBL" id="DS989855">
    <property type="protein sequence ID" value="EDX73930.1"/>
    <property type="molecule type" value="Genomic_DNA"/>
</dbReference>
<gene>
    <name evidence="1" type="ORF">MC7420_5810</name>
</gene>
<dbReference type="SUPFAM" id="SSF53474">
    <property type="entry name" value="alpha/beta-Hydrolases"/>
    <property type="match status" value="1"/>
</dbReference>
<dbReference type="PANTHER" id="PTHR37946:SF1">
    <property type="entry name" value="SLL1969 PROTEIN"/>
    <property type="match status" value="1"/>
</dbReference>